<keyword evidence="4 6" id="KW-1133">Transmembrane helix</keyword>
<reference evidence="7" key="1">
    <citation type="submission" date="2020-03" db="EMBL/GenBank/DDBJ databases">
        <title>Draft sequencing of Paenibacilllus sp. S3N08.</title>
        <authorList>
            <person name="Kim D.-U."/>
        </authorList>
    </citation>
    <scope>NUCLEOTIDE SEQUENCE</scope>
    <source>
        <strain evidence="7">S3N08</strain>
    </source>
</reference>
<keyword evidence="3 6" id="KW-0812">Transmembrane</keyword>
<evidence type="ECO:0000256" key="5">
    <source>
        <dbReference type="ARBA" id="ARBA00023136"/>
    </source>
</evidence>
<dbReference type="PANTHER" id="PTHR21659:SF42">
    <property type="entry name" value="UPF0057 MEMBRANE PROTEIN ZK632.10-RELATED"/>
    <property type="match status" value="1"/>
</dbReference>
<dbReference type="Pfam" id="PF01679">
    <property type="entry name" value="Pmp3"/>
    <property type="match status" value="1"/>
</dbReference>
<comment type="caution">
    <text evidence="7">The sequence shown here is derived from an EMBL/GenBank/DDBJ whole genome shotgun (WGS) entry which is preliminary data.</text>
</comment>
<evidence type="ECO:0000256" key="4">
    <source>
        <dbReference type="ARBA" id="ARBA00022989"/>
    </source>
</evidence>
<sequence length="63" mass="6973">MYLLAVLLPPVAVLLSGKPIQAVLNLILTLCFWLPGVIHAIMVVSEAKSNKRMEQLARSMKNQ</sequence>
<organism evidence="7 8">
    <name type="scientific">Paenibacillus agricola</name>
    <dbReference type="NCBI Taxonomy" id="2716264"/>
    <lineage>
        <taxon>Bacteria</taxon>
        <taxon>Bacillati</taxon>
        <taxon>Bacillota</taxon>
        <taxon>Bacilli</taxon>
        <taxon>Bacillales</taxon>
        <taxon>Paenibacillaceae</taxon>
        <taxon>Paenibacillus</taxon>
    </lineage>
</organism>
<evidence type="ECO:0000256" key="3">
    <source>
        <dbReference type="ARBA" id="ARBA00022692"/>
    </source>
</evidence>
<name>A0ABX0J928_9BACL</name>
<evidence type="ECO:0000256" key="6">
    <source>
        <dbReference type="SAM" id="Phobius"/>
    </source>
</evidence>
<protein>
    <submittedName>
        <fullName evidence="7">YqaE/Pmp3 family membrane protein</fullName>
    </submittedName>
</protein>
<dbReference type="PROSITE" id="PS01309">
    <property type="entry name" value="UPF0057"/>
    <property type="match status" value="1"/>
</dbReference>
<evidence type="ECO:0000313" key="7">
    <source>
        <dbReference type="EMBL" id="NHN30654.1"/>
    </source>
</evidence>
<dbReference type="Proteomes" id="UP001165962">
    <property type="component" value="Unassembled WGS sequence"/>
</dbReference>
<feature type="transmembrane region" description="Helical" evidence="6">
    <location>
        <begin position="27"/>
        <end position="45"/>
    </location>
</feature>
<evidence type="ECO:0000313" key="8">
    <source>
        <dbReference type="Proteomes" id="UP001165962"/>
    </source>
</evidence>
<comment type="similarity">
    <text evidence="2">Belongs to the UPF0057 (PMP3) family.</text>
</comment>
<evidence type="ECO:0000256" key="2">
    <source>
        <dbReference type="ARBA" id="ARBA00009530"/>
    </source>
</evidence>
<accession>A0ABX0J928</accession>
<dbReference type="EMBL" id="JAAOIW010000004">
    <property type="protein sequence ID" value="NHN30654.1"/>
    <property type="molecule type" value="Genomic_DNA"/>
</dbReference>
<dbReference type="PANTHER" id="PTHR21659">
    <property type="entry name" value="HYDROPHOBIC PROTEIN RCI2 LOW TEMPERATURE AND SALT RESPONSIVE PROTEIN LTI6 -RELATED"/>
    <property type="match status" value="1"/>
</dbReference>
<comment type="subcellular location">
    <subcellularLocation>
        <location evidence="1">Membrane</location>
    </subcellularLocation>
</comment>
<gene>
    <name evidence="7" type="ORF">G9U52_12505</name>
</gene>
<proteinExistence type="inferred from homology"/>
<dbReference type="InterPro" id="IPR000612">
    <property type="entry name" value="PMP3"/>
</dbReference>
<keyword evidence="8" id="KW-1185">Reference proteome</keyword>
<evidence type="ECO:0000256" key="1">
    <source>
        <dbReference type="ARBA" id="ARBA00004370"/>
    </source>
</evidence>
<keyword evidence="5 6" id="KW-0472">Membrane</keyword>
<dbReference type="RefSeq" id="WP_166149942.1">
    <property type="nucleotide sequence ID" value="NZ_JAAOIW010000004.1"/>
</dbReference>